<dbReference type="Proteomes" id="UP000292424">
    <property type="component" value="Chromosome"/>
</dbReference>
<dbReference type="EMBL" id="CP044016">
    <property type="protein sequence ID" value="QES89563.1"/>
    <property type="molecule type" value="Genomic_DNA"/>
</dbReference>
<evidence type="ECO:0000313" key="2">
    <source>
        <dbReference type="Proteomes" id="UP000292424"/>
    </source>
</evidence>
<proteinExistence type="predicted"/>
<dbReference type="AlphaFoldDB" id="A0A5P2G8M2"/>
<dbReference type="KEGG" id="arac:E0W69_013125"/>
<dbReference type="InterPro" id="IPR011990">
    <property type="entry name" value="TPR-like_helical_dom_sf"/>
</dbReference>
<dbReference type="RefSeq" id="WP_131330506.1">
    <property type="nucleotide sequence ID" value="NZ_CP044016.1"/>
</dbReference>
<dbReference type="PROSITE" id="PS51257">
    <property type="entry name" value="PROKAR_LIPOPROTEIN"/>
    <property type="match status" value="1"/>
</dbReference>
<keyword evidence="1" id="KW-0449">Lipoprotein</keyword>
<dbReference type="SUPFAM" id="SSF48452">
    <property type="entry name" value="TPR-like"/>
    <property type="match status" value="1"/>
</dbReference>
<gene>
    <name evidence="1" type="ORF">E0W69_013125</name>
</gene>
<sequence>MRNLIKYEILILFGICTIILTTSCKKNFEEINTPHTETTEATTPELFNLIISSLPIQSGEYSFMNSWMYPITQQAIVTAGAYPYDNAKAEVWSNFYSTMANYRLLQSRISSTADTTTMDNLSAMLKTIISYKAFKMTNYYGDMPYSNSGYAPLLGSNYYKATYDTQSDIYSAILTDLDWAVDHFSSSSNQYSVGSYETFLKNDVTTWKKFANSLRLYVAVTLASKNSSLATTQISKALNNPLLQEGEDIGLWPSNITNLQFQWRQWSFSANCYLRMGSTMWNWMSSSDDIDGNGIFDIRAKIFYEPNGDDNWVPYPQNPTSSTTSEGGSPYNTLRFTNWDTLRSGMHYSPVNLYFEQDLTSIPELMLTSAQVYFLKAEAYNRGIGVTANSTLAKAAYDSGIAASLNMWKGIAFNSSVWVVNKPTSATATATEIAAITANSKTSYNTSDATSALKQIYAQLWIDQYRQPFDAWTLLKRTGGLTPMSGDNSQYYDNNFGKFYKFLYPDDELSYNSINWKAASGGINLATTKLWIQP</sequence>
<dbReference type="InterPro" id="IPR041662">
    <property type="entry name" value="SusD-like_2"/>
</dbReference>
<reference evidence="1 2" key="1">
    <citation type="submission" date="2019-09" db="EMBL/GenBank/DDBJ databases">
        <title>Complete genome sequence of Arachidicoccus sp. B3-10 isolated from apple orchard soil.</title>
        <authorList>
            <person name="Kim H.S."/>
            <person name="Han K.-I."/>
            <person name="Suh M.K."/>
            <person name="Lee K.C."/>
            <person name="Eom M.K."/>
            <person name="Kim J.-S."/>
            <person name="Kang S.W."/>
            <person name="Sin Y."/>
            <person name="Lee J.-S."/>
        </authorList>
    </citation>
    <scope>NUCLEOTIDE SEQUENCE [LARGE SCALE GENOMIC DNA]</scope>
    <source>
        <strain evidence="1 2">B3-10</strain>
    </source>
</reference>
<evidence type="ECO:0000313" key="1">
    <source>
        <dbReference type="EMBL" id="QES89563.1"/>
    </source>
</evidence>
<name>A0A5P2G8M2_9BACT</name>
<keyword evidence="2" id="KW-1185">Reference proteome</keyword>
<dbReference type="Gene3D" id="1.25.40.390">
    <property type="match status" value="1"/>
</dbReference>
<protein>
    <submittedName>
        <fullName evidence="1">SusD/RagB family nutrient-binding outer membrane lipoprotein</fullName>
    </submittedName>
</protein>
<dbReference type="OrthoDB" id="634495at2"/>
<accession>A0A5P2G8M2</accession>
<dbReference type="Pfam" id="PF12771">
    <property type="entry name" value="SusD-like_2"/>
    <property type="match status" value="1"/>
</dbReference>
<organism evidence="1 2">
    <name type="scientific">Rhizosphaericola mali</name>
    <dbReference type="NCBI Taxonomy" id="2545455"/>
    <lineage>
        <taxon>Bacteria</taxon>
        <taxon>Pseudomonadati</taxon>
        <taxon>Bacteroidota</taxon>
        <taxon>Chitinophagia</taxon>
        <taxon>Chitinophagales</taxon>
        <taxon>Chitinophagaceae</taxon>
        <taxon>Rhizosphaericola</taxon>
    </lineage>
</organism>